<dbReference type="Proteomes" id="UP000799118">
    <property type="component" value="Unassembled WGS sequence"/>
</dbReference>
<evidence type="ECO:0000313" key="7">
    <source>
        <dbReference type="EMBL" id="KAE9400109.1"/>
    </source>
</evidence>
<proteinExistence type="predicted"/>
<evidence type="ECO:0000313" key="8">
    <source>
        <dbReference type="Proteomes" id="UP000799118"/>
    </source>
</evidence>
<dbReference type="SUPFAM" id="SSF81321">
    <property type="entry name" value="Family A G protein-coupled receptor-like"/>
    <property type="match status" value="1"/>
</dbReference>
<dbReference type="GO" id="GO:0005886">
    <property type="term" value="C:plasma membrane"/>
    <property type="evidence" value="ECO:0007669"/>
    <property type="project" value="TreeGrafter"/>
</dbReference>
<keyword evidence="3 6" id="KW-1133">Transmembrane helix</keyword>
<evidence type="ECO:0000256" key="5">
    <source>
        <dbReference type="SAM" id="MobiDB-lite"/>
    </source>
</evidence>
<organism evidence="7 8">
    <name type="scientific">Gymnopus androsaceus JB14</name>
    <dbReference type="NCBI Taxonomy" id="1447944"/>
    <lineage>
        <taxon>Eukaryota</taxon>
        <taxon>Fungi</taxon>
        <taxon>Dikarya</taxon>
        <taxon>Basidiomycota</taxon>
        <taxon>Agaricomycotina</taxon>
        <taxon>Agaricomycetes</taxon>
        <taxon>Agaricomycetidae</taxon>
        <taxon>Agaricales</taxon>
        <taxon>Marasmiineae</taxon>
        <taxon>Omphalotaceae</taxon>
        <taxon>Gymnopus</taxon>
    </lineage>
</organism>
<feature type="region of interest" description="Disordered" evidence="5">
    <location>
        <begin position="357"/>
        <end position="379"/>
    </location>
</feature>
<feature type="transmembrane region" description="Helical" evidence="6">
    <location>
        <begin position="16"/>
        <end position="40"/>
    </location>
</feature>
<accession>A0A6A4HNS0</accession>
<dbReference type="PANTHER" id="PTHR23112">
    <property type="entry name" value="G PROTEIN-COUPLED RECEPTOR 157-RELATED"/>
    <property type="match status" value="1"/>
</dbReference>
<dbReference type="PROSITE" id="PS51257">
    <property type="entry name" value="PROKAR_LIPOPROTEIN"/>
    <property type="match status" value="1"/>
</dbReference>
<feature type="transmembrane region" description="Helical" evidence="6">
    <location>
        <begin position="81"/>
        <end position="105"/>
    </location>
</feature>
<keyword evidence="8" id="KW-1185">Reference proteome</keyword>
<evidence type="ECO:0000256" key="4">
    <source>
        <dbReference type="ARBA" id="ARBA00023136"/>
    </source>
</evidence>
<dbReference type="AlphaFoldDB" id="A0A6A4HNS0"/>
<name>A0A6A4HNS0_9AGAR</name>
<reference evidence="7" key="1">
    <citation type="journal article" date="2019" name="Environ. Microbiol.">
        <title>Fungal ecological strategies reflected in gene transcription - a case study of two litter decomposers.</title>
        <authorList>
            <person name="Barbi F."/>
            <person name="Kohler A."/>
            <person name="Barry K."/>
            <person name="Baskaran P."/>
            <person name="Daum C."/>
            <person name="Fauchery L."/>
            <person name="Ihrmark K."/>
            <person name="Kuo A."/>
            <person name="LaButti K."/>
            <person name="Lipzen A."/>
            <person name="Morin E."/>
            <person name="Grigoriev I.V."/>
            <person name="Henrissat B."/>
            <person name="Lindahl B."/>
            <person name="Martin F."/>
        </authorList>
    </citation>
    <scope>NUCLEOTIDE SEQUENCE</scope>
    <source>
        <strain evidence="7">JB14</strain>
    </source>
</reference>
<feature type="transmembrane region" description="Helical" evidence="6">
    <location>
        <begin position="117"/>
        <end position="135"/>
    </location>
</feature>
<dbReference type="EMBL" id="ML769460">
    <property type="protein sequence ID" value="KAE9400109.1"/>
    <property type="molecule type" value="Genomic_DNA"/>
</dbReference>
<evidence type="ECO:0000256" key="1">
    <source>
        <dbReference type="ARBA" id="ARBA00004141"/>
    </source>
</evidence>
<dbReference type="OrthoDB" id="3251871at2759"/>
<protein>
    <recommendedName>
        <fullName evidence="9">G-protein coupled receptors family 2 profile 2 domain-containing protein</fullName>
    </recommendedName>
</protein>
<evidence type="ECO:0008006" key="9">
    <source>
        <dbReference type="Google" id="ProtNLM"/>
    </source>
</evidence>
<evidence type="ECO:0000256" key="3">
    <source>
        <dbReference type="ARBA" id="ARBA00022989"/>
    </source>
</evidence>
<feature type="transmembrane region" description="Helical" evidence="6">
    <location>
        <begin position="270"/>
        <end position="288"/>
    </location>
</feature>
<keyword evidence="4 6" id="KW-0472">Membrane</keyword>
<keyword evidence="2 6" id="KW-0812">Transmembrane</keyword>
<comment type="subcellular location">
    <subcellularLocation>
        <location evidence="1">Membrane</location>
        <topology evidence="1">Multi-pass membrane protein</topology>
    </subcellularLocation>
</comment>
<dbReference type="PANTHER" id="PTHR23112:SF0">
    <property type="entry name" value="TRANSMEMBRANE PROTEIN 116"/>
    <property type="match status" value="1"/>
</dbReference>
<dbReference type="Gene3D" id="1.20.1070.10">
    <property type="entry name" value="Rhodopsin 7-helix transmembrane proteins"/>
    <property type="match status" value="1"/>
</dbReference>
<sequence length="401" mass="45132">MVEFKFTPHMETVSNLTWAVTSSIGACLCFLVLLVIGAVWLHPKSRPHLDRVSFRNLIFGISSAVGGTMTHDGFLCGFSIFILQFTLQISSFLLFCIALNLQLVVVNGFNGQNLEKFYIAFSFVMSAVLVIPPYAANQYGWDPLEQDCWYKNDNPRQRLAWQISTQMAWTALTAIGEIIASFSVMLFMLKHHVRTRRVFVSTQSVSRMESTSHVLHANSYKRIILRIALYPLASCFVNLLSIFTALHSTIADGIHNQTDYNILLLSDSLYGIRPILYALLAASDPALVRGVKTLYRTVIHGTHPSDSITDKEHTADEGQSNGLVVHIELTTIHESFGPEHEEDRSPKQTELELGLGDSLAGDRETPSESTLQVFPSRRHSTTIQRREEILRRDQLDFNKCI</sequence>
<feature type="transmembrane region" description="Helical" evidence="6">
    <location>
        <begin position="167"/>
        <end position="189"/>
    </location>
</feature>
<gene>
    <name evidence="7" type="ORF">BT96DRAFT_919660</name>
</gene>
<dbReference type="GO" id="GO:0004930">
    <property type="term" value="F:G protein-coupled receptor activity"/>
    <property type="evidence" value="ECO:0007669"/>
    <property type="project" value="TreeGrafter"/>
</dbReference>
<evidence type="ECO:0000256" key="6">
    <source>
        <dbReference type="SAM" id="Phobius"/>
    </source>
</evidence>
<feature type="transmembrane region" description="Helical" evidence="6">
    <location>
        <begin position="227"/>
        <end position="250"/>
    </location>
</feature>
<evidence type="ECO:0000256" key="2">
    <source>
        <dbReference type="ARBA" id="ARBA00022692"/>
    </source>
</evidence>
<dbReference type="GO" id="GO:0007189">
    <property type="term" value="P:adenylate cyclase-activating G protein-coupled receptor signaling pathway"/>
    <property type="evidence" value="ECO:0007669"/>
    <property type="project" value="TreeGrafter"/>
</dbReference>